<protein>
    <submittedName>
        <fullName evidence="1">Uncharacterized protein</fullName>
    </submittedName>
</protein>
<name>A0ACB6RWZ1_9PLEO</name>
<keyword evidence="2" id="KW-1185">Reference proteome</keyword>
<sequence length="103" mass="11970">MYVATLFLAFSVPILAMSAWMRPKTVFRYTMMMRWWGVMNMCCDSRKDLVPYMNMNRHCCFEVINTLATKAISQCQLSFEQCPSSSSSTFELSVCNLSRGLHW</sequence>
<proteinExistence type="predicted"/>
<dbReference type="Proteomes" id="UP000799754">
    <property type="component" value="Unassembled WGS sequence"/>
</dbReference>
<dbReference type="EMBL" id="MU006720">
    <property type="protein sequence ID" value="KAF2626556.1"/>
    <property type="molecule type" value="Genomic_DNA"/>
</dbReference>
<gene>
    <name evidence="1" type="ORF">BU25DRAFT_411534</name>
</gene>
<comment type="caution">
    <text evidence="1">The sequence shown here is derived from an EMBL/GenBank/DDBJ whole genome shotgun (WGS) entry which is preliminary data.</text>
</comment>
<accession>A0ACB6RWZ1</accession>
<organism evidence="1 2">
    <name type="scientific">Macroventuria anomochaeta</name>
    <dbReference type="NCBI Taxonomy" id="301207"/>
    <lineage>
        <taxon>Eukaryota</taxon>
        <taxon>Fungi</taxon>
        <taxon>Dikarya</taxon>
        <taxon>Ascomycota</taxon>
        <taxon>Pezizomycotina</taxon>
        <taxon>Dothideomycetes</taxon>
        <taxon>Pleosporomycetidae</taxon>
        <taxon>Pleosporales</taxon>
        <taxon>Pleosporineae</taxon>
        <taxon>Didymellaceae</taxon>
        <taxon>Macroventuria</taxon>
    </lineage>
</organism>
<evidence type="ECO:0000313" key="2">
    <source>
        <dbReference type="Proteomes" id="UP000799754"/>
    </source>
</evidence>
<evidence type="ECO:0000313" key="1">
    <source>
        <dbReference type="EMBL" id="KAF2626556.1"/>
    </source>
</evidence>
<reference evidence="1" key="1">
    <citation type="journal article" date="2020" name="Stud. Mycol.">
        <title>101 Dothideomycetes genomes: a test case for predicting lifestyles and emergence of pathogens.</title>
        <authorList>
            <person name="Haridas S."/>
            <person name="Albert R."/>
            <person name="Binder M."/>
            <person name="Bloem J."/>
            <person name="Labutti K."/>
            <person name="Salamov A."/>
            <person name="Andreopoulos B."/>
            <person name="Baker S."/>
            <person name="Barry K."/>
            <person name="Bills G."/>
            <person name="Bluhm B."/>
            <person name="Cannon C."/>
            <person name="Castanera R."/>
            <person name="Culley D."/>
            <person name="Daum C."/>
            <person name="Ezra D."/>
            <person name="Gonzalez J."/>
            <person name="Henrissat B."/>
            <person name="Kuo A."/>
            <person name="Liang C."/>
            <person name="Lipzen A."/>
            <person name="Lutzoni F."/>
            <person name="Magnuson J."/>
            <person name="Mondo S."/>
            <person name="Nolan M."/>
            <person name="Ohm R."/>
            <person name="Pangilinan J."/>
            <person name="Park H.-J."/>
            <person name="Ramirez L."/>
            <person name="Alfaro M."/>
            <person name="Sun H."/>
            <person name="Tritt A."/>
            <person name="Yoshinaga Y."/>
            <person name="Zwiers L.-H."/>
            <person name="Turgeon B."/>
            <person name="Goodwin S."/>
            <person name="Spatafora J."/>
            <person name="Crous P."/>
            <person name="Grigoriev I."/>
        </authorList>
    </citation>
    <scope>NUCLEOTIDE SEQUENCE</scope>
    <source>
        <strain evidence="1">CBS 525.71</strain>
    </source>
</reference>